<feature type="region of interest" description="Disordered" evidence="1">
    <location>
        <begin position="1"/>
        <end position="27"/>
    </location>
</feature>
<dbReference type="PANTHER" id="PTHR33112:SF8">
    <property type="entry name" value="HETEROKARYON INCOMPATIBILITY DOMAIN-CONTAINING PROTEIN"/>
    <property type="match status" value="1"/>
</dbReference>
<dbReference type="PANTHER" id="PTHR33112">
    <property type="entry name" value="DOMAIN PROTEIN, PUTATIVE-RELATED"/>
    <property type="match status" value="1"/>
</dbReference>
<keyword evidence="4" id="KW-1185">Reference proteome</keyword>
<dbReference type="InterPro" id="IPR010730">
    <property type="entry name" value="HET"/>
</dbReference>
<accession>A0AA40ECY7</accession>
<sequence length="645" mass="72544">MTLINLPSPQQGKDSITTSVPPLRSTRERGHLPTQISVYLPNAARAGVYLDALGAAVKEAAKQGCAWCLELSRILKECPCNDEVAVSVGFEQDFEPYQWTPLQRELYIRVRSENRPKSYNTYRLYTAATDPAAVYIAARERITNLSTPESFRLAQECIGKCLGSHANCQKPDLSTLLPDRVLDCSDPNNPKLVLTNGTQRGPYLTLSYVWGDDEQLTTTTSNIDQHVSHGIPSTMLPPTIRDAVFVTHSLKQQFLWVDALCILQDSEEDKVRQLSGMGRIYRESYLTINAAMAASTKEGFLRQPRKQRIPIARLPFCDPNDPTGVTTGVVCMAKAYAYRGPADPIEYRGWTLQEKLLPPRSLIYDSETLKYYCHTEIVSIGQALCEPSMLLRLPQAAGSPVPTQRSGKLSAEKKMEVRHAWQSVITSYTPRQLSDERDKLPALAGVVEQFAHVTGDVYLAGLWKENLLFDLLWEVFGPKPNDQRPRRYRAPSWSWASVDGAVWPKRWYEQNAAMMGENLRKAEVIDCWVKLAADEAPFGEVIDALLSIKAVMKKGVVLDDWTVVVSWIDNLGNLKEEMMWASFDDRKSIPGAVAIVPIIWNAGKRFFRGLVLEKLSTGRFKRVGVFWSCSHEWMHGFATEVIEII</sequence>
<reference evidence="3" key="1">
    <citation type="submission" date="2023-06" db="EMBL/GenBank/DDBJ databases">
        <title>Genome-scale phylogeny and comparative genomics of the fungal order Sordariales.</title>
        <authorList>
            <consortium name="Lawrence Berkeley National Laboratory"/>
            <person name="Hensen N."/>
            <person name="Bonometti L."/>
            <person name="Westerberg I."/>
            <person name="Brannstrom I.O."/>
            <person name="Guillou S."/>
            <person name="Cros-Aarteil S."/>
            <person name="Calhoun S."/>
            <person name="Haridas S."/>
            <person name="Kuo A."/>
            <person name="Mondo S."/>
            <person name="Pangilinan J."/>
            <person name="Riley R."/>
            <person name="Labutti K."/>
            <person name="Andreopoulos B."/>
            <person name="Lipzen A."/>
            <person name="Chen C."/>
            <person name="Yanf M."/>
            <person name="Daum C."/>
            <person name="Ng V."/>
            <person name="Clum A."/>
            <person name="Steindorff A."/>
            <person name="Ohm R."/>
            <person name="Martin F."/>
            <person name="Silar P."/>
            <person name="Natvig D."/>
            <person name="Lalanne C."/>
            <person name="Gautier V."/>
            <person name="Ament-Velasquez S.L."/>
            <person name="Kruys A."/>
            <person name="Hutchinson M.I."/>
            <person name="Powell A.J."/>
            <person name="Barry K."/>
            <person name="Miller A.N."/>
            <person name="Grigoriev I.V."/>
            <person name="Debuchy R."/>
            <person name="Gladieux P."/>
            <person name="Thoren M.H."/>
            <person name="Johannesson H."/>
        </authorList>
    </citation>
    <scope>NUCLEOTIDE SEQUENCE</scope>
    <source>
        <strain evidence="3">CBS 540.89</strain>
    </source>
</reference>
<dbReference type="EMBL" id="JAUKTV010000005">
    <property type="protein sequence ID" value="KAK0736849.1"/>
    <property type="molecule type" value="Genomic_DNA"/>
</dbReference>
<feature type="compositionally biased region" description="Polar residues" evidence="1">
    <location>
        <begin position="1"/>
        <end position="20"/>
    </location>
</feature>
<comment type="caution">
    <text evidence="3">The sequence shown here is derived from an EMBL/GenBank/DDBJ whole genome shotgun (WGS) entry which is preliminary data.</text>
</comment>
<evidence type="ECO:0000313" key="4">
    <source>
        <dbReference type="Proteomes" id="UP001172159"/>
    </source>
</evidence>
<dbReference type="Pfam" id="PF06985">
    <property type="entry name" value="HET"/>
    <property type="match status" value="1"/>
</dbReference>
<dbReference type="Proteomes" id="UP001172159">
    <property type="component" value="Unassembled WGS sequence"/>
</dbReference>
<evidence type="ECO:0000259" key="2">
    <source>
        <dbReference type="Pfam" id="PF06985"/>
    </source>
</evidence>
<dbReference type="AlphaFoldDB" id="A0AA40ECY7"/>
<evidence type="ECO:0000313" key="3">
    <source>
        <dbReference type="EMBL" id="KAK0736849.1"/>
    </source>
</evidence>
<feature type="domain" description="Heterokaryon incompatibility" evidence="2">
    <location>
        <begin position="203"/>
        <end position="354"/>
    </location>
</feature>
<organism evidence="3 4">
    <name type="scientific">Apiosordaria backusii</name>
    <dbReference type="NCBI Taxonomy" id="314023"/>
    <lineage>
        <taxon>Eukaryota</taxon>
        <taxon>Fungi</taxon>
        <taxon>Dikarya</taxon>
        <taxon>Ascomycota</taxon>
        <taxon>Pezizomycotina</taxon>
        <taxon>Sordariomycetes</taxon>
        <taxon>Sordariomycetidae</taxon>
        <taxon>Sordariales</taxon>
        <taxon>Lasiosphaeriaceae</taxon>
        <taxon>Apiosordaria</taxon>
    </lineage>
</organism>
<gene>
    <name evidence="3" type="ORF">B0T21DRAFT_400999</name>
</gene>
<name>A0AA40ECY7_9PEZI</name>
<proteinExistence type="predicted"/>
<protein>
    <submittedName>
        <fullName evidence="3">Heterokaryon incompatibility protein-domain-containing protein</fullName>
    </submittedName>
</protein>
<evidence type="ECO:0000256" key="1">
    <source>
        <dbReference type="SAM" id="MobiDB-lite"/>
    </source>
</evidence>